<dbReference type="Proteomes" id="UP000092634">
    <property type="component" value="Unassembled WGS sequence"/>
</dbReference>
<name>A0A1E8PPA1_9BURK</name>
<feature type="region of interest" description="Disordered" evidence="1">
    <location>
        <begin position="1"/>
        <end position="33"/>
    </location>
</feature>
<dbReference type="EMBL" id="MAQB02000001">
    <property type="protein sequence ID" value="OFJ48045.1"/>
    <property type="molecule type" value="Genomic_DNA"/>
</dbReference>
<reference evidence="2 3" key="1">
    <citation type="submission" date="2016-10" db="EMBL/GenBank/DDBJ databases">
        <title>Updated version of Genome Assembly of Janthinobacterium lividum ERGS5:01.</title>
        <authorList>
            <person name="Kumar R."/>
            <person name="Acharya V."/>
            <person name="Singh D."/>
        </authorList>
    </citation>
    <scope>NUCLEOTIDE SEQUENCE [LARGE SCALE GENOMIC DNA]</scope>
    <source>
        <strain evidence="2 3">ERGS5:01</strain>
    </source>
</reference>
<evidence type="ECO:0000256" key="1">
    <source>
        <dbReference type="SAM" id="MobiDB-lite"/>
    </source>
</evidence>
<accession>A0A1E8PPA1</accession>
<sequence length="124" mass="14448">MEHTGVAPATHTKCDGASARPAKAVPRHGSMQQWEKQCRQWQQRVMQLEERLKRQSADSYGLQMLYDQLVNEIKHQRDMLQLDSFDAEKSSLVYTQAWHRFMAGDALDYQTHRHTHSRSLPSLL</sequence>
<proteinExistence type="predicted"/>
<organism evidence="2 3">
    <name type="scientific">Janthinobacterium lividum</name>
    <dbReference type="NCBI Taxonomy" id="29581"/>
    <lineage>
        <taxon>Bacteria</taxon>
        <taxon>Pseudomonadati</taxon>
        <taxon>Pseudomonadota</taxon>
        <taxon>Betaproteobacteria</taxon>
        <taxon>Burkholderiales</taxon>
        <taxon>Oxalobacteraceae</taxon>
        <taxon>Janthinobacterium</taxon>
    </lineage>
</organism>
<gene>
    <name evidence="2" type="ORF">BA896_002675</name>
</gene>
<dbReference type="AlphaFoldDB" id="A0A1E8PPA1"/>
<evidence type="ECO:0000313" key="3">
    <source>
        <dbReference type="Proteomes" id="UP000092634"/>
    </source>
</evidence>
<protein>
    <submittedName>
        <fullName evidence="2">Uncharacterized protein</fullName>
    </submittedName>
</protein>
<evidence type="ECO:0000313" key="2">
    <source>
        <dbReference type="EMBL" id="OFJ48045.1"/>
    </source>
</evidence>
<comment type="caution">
    <text evidence="2">The sequence shown here is derived from an EMBL/GenBank/DDBJ whole genome shotgun (WGS) entry which is preliminary data.</text>
</comment>